<proteinExistence type="predicted"/>
<dbReference type="Proteomes" id="UP000664940">
    <property type="component" value="Unassembled WGS sequence"/>
</dbReference>
<evidence type="ECO:0000313" key="3">
    <source>
        <dbReference type="Proteomes" id="UP000664940"/>
    </source>
</evidence>
<protein>
    <submittedName>
        <fullName evidence="2">Uncharacterized protein</fullName>
    </submittedName>
</protein>
<feature type="region of interest" description="Disordered" evidence="1">
    <location>
        <begin position="115"/>
        <end position="134"/>
    </location>
</feature>
<dbReference type="AlphaFoldDB" id="A0A834AHZ5"/>
<dbReference type="EMBL" id="JABVXQ010000005">
    <property type="protein sequence ID" value="KAF6109865.1"/>
    <property type="molecule type" value="Genomic_DNA"/>
</dbReference>
<accession>A0A834AHZ5</accession>
<gene>
    <name evidence="2" type="ORF">HJG60_011056</name>
</gene>
<name>A0A834AHZ5_9CHIR</name>
<evidence type="ECO:0000256" key="1">
    <source>
        <dbReference type="SAM" id="MobiDB-lite"/>
    </source>
</evidence>
<evidence type="ECO:0000313" key="2">
    <source>
        <dbReference type="EMBL" id="KAF6109865.1"/>
    </source>
</evidence>
<comment type="caution">
    <text evidence="2">The sequence shown here is derived from an EMBL/GenBank/DDBJ whole genome shotgun (WGS) entry which is preliminary data.</text>
</comment>
<feature type="region of interest" description="Disordered" evidence="1">
    <location>
        <begin position="171"/>
        <end position="202"/>
    </location>
</feature>
<reference evidence="2 3" key="1">
    <citation type="journal article" date="2020" name="Nature">
        <title>Six reference-quality genomes reveal evolution of bat adaptations.</title>
        <authorList>
            <person name="Jebb D."/>
            <person name="Huang Z."/>
            <person name="Pippel M."/>
            <person name="Hughes G.M."/>
            <person name="Lavrichenko K."/>
            <person name="Devanna P."/>
            <person name="Winkler S."/>
            <person name="Jermiin L.S."/>
            <person name="Skirmuntt E.C."/>
            <person name="Katzourakis A."/>
            <person name="Burkitt-Gray L."/>
            <person name="Ray D.A."/>
            <person name="Sullivan K.A.M."/>
            <person name="Roscito J.G."/>
            <person name="Kirilenko B.M."/>
            <person name="Davalos L.M."/>
            <person name="Corthals A.P."/>
            <person name="Power M.L."/>
            <person name="Jones G."/>
            <person name="Ransome R.D."/>
            <person name="Dechmann D.K.N."/>
            <person name="Locatelli A.G."/>
            <person name="Puechmaille S.J."/>
            <person name="Fedrigo O."/>
            <person name="Jarvis E.D."/>
            <person name="Hiller M."/>
            <person name="Vernes S.C."/>
            <person name="Myers E.W."/>
            <person name="Teeling E.C."/>
        </authorList>
    </citation>
    <scope>NUCLEOTIDE SEQUENCE [LARGE SCALE GENOMIC DNA]</scope>
    <source>
        <strain evidence="2">Bat1K_MPI-CBG_1</strain>
    </source>
</reference>
<sequence length="202" mass="22798">MFQRIHLCIHFCSSVNIFREFWLKDQAHIDFDRSRPSCLPVCLLPPVFQNSDYYPSFYFKISIVRSLTYRSQMKMRVYDFKRMPVCPPPQLRGEALPALGQGPWRVMTRSSHPAVTPLTGSLRDRPPSGHRTAGAHLAHSQCLHTCPPGAHVQEFLQAGHWAMSRSCPTHVRGSGDGGLNHRCSGHPFGTRGEPSDNSTFLE</sequence>
<organism evidence="2 3">
    <name type="scientific">Phyllostomus discolor</name>
    <name type="common">pale spear-nosed bat</name>
    <dbReference type="NCBI Taxonomy" id="89673"/>
    <lineage>
        <taxon>Eukaryota</taxon>
        <taxon>Metazoa</taxon>
        <taxon>Chordata</taxon>
        <taxon>Craniata</taxon>
        <taxon>Vertebrata</taxon>
        <taxon>Euteleostomi</taxon>
        <taxon>Mammalia</taxon>
        <taxon>Eutheria</taxon>
        <taxon>Laurasiatheria</taxon>
        <taxon>Chiroptera</taxon>
        <taxon>Yangochiroptera</taxon>
        <taxon>Phyllostomidae</taxon>
        <taxon>Phyllostominae</taxon>
        <taxon>Phyllostomus</taxon>
    </lineage>
</organism>